<reference evidence="2 3" key="1">
    <citation type="submission" date="2022-11" db="EMBL/GenBank/DDBJ databases">
        <title>Minimal conservation of predation-associated metabolite biosynthetic gene clusters underscores biosynthetic potential of Myxococcota including descriptions for ten novel species: Archangium lansinium sp. nov., Myxococcus landrumus sp. nov., Nannocystis bai.</title>
        <authorList>
            <person name="Ahearne A."/>
            <person name="Stevens C."/>
            <person name="Dowd S."/>
        </authorList>
    </citation>
    <scope>NUCLEOTIDE SEQUENCE [LARGE SCALE GENOMIC DNA]</scope>
    <source>
        <strain evidence="2 3">NCELM</strain>
    </source>
</reference>
<dbReference type="Gene3D" id="1.10.620.20">
    <property type="entry name" value="Ribonucleotide Reductase, subunit A"/>
    <property type="match status" value="1"/>
</dbReference>
<dbReference type="Proteomes" id="UP001217838">
    <property type="component" value="Unassembled WGS sequence"/>
</dbReference>
<keyword evidence="1" id="KW-0732">Signal</keyword>
<evidence type="ECO:0000313" key="2">
    <source>
        <dbReference type="EMBL" id="MDC0670644.1"/>
    </source>
</evidence>
<evidence type="ECO:0008006" key="4">
    <source>
        <dbReference type="Google" id="ProtNLM"/>
    </source>
</evidence>
<organism evidence="2 3">
    <name type="scientific">Nannocystis radixulma</name>
    <dbReference type="NCBI Taxonomy" id="2995305"/>
    <lineage>
        <taxon>Bacteria</taxon>
        <taxon>Pseudomonadati</taxon>
        <taxon>Myxococcota</taxon>
        <taxon>Polyangia</taxon>
        <taxon>Nannocystales</taxon>
        <taxon>Nannocystaceae</taxon>
        <taxon>Nannocystis</taxon>
    </lineage>
</organism>
<sequence>MIVSRTPRVRLLAVAAVVLALEAAGCCAAPDERTDEFEGTVKGDELEHIRDNSGNDDQRCDSACRTLVVGEVENVDACEAVGPEDNPDAPWDPANTEVSITCTVTFTPFVFCTGRRPQGHVEADVAVDSRASWFAVHAHLERASVTAFSELADWLQRRRAPFPLVARCCEAAVDEVRHAEALEALARRDGAEVVPPCADPPTDDLFTVALHNAVEGCVSEAFAAVVAAHQAAHARSLELRALFSRIAADELRHGQLAWDLHAWLWDQLTPEQRDALARAQTRALTDLAASSRQAAAATPRELGWPEPEHAVRMAELFARRLGADAGLAA</sequence>
<dbReference type="EMBL" id="JAQNDN010000013">
    <property type="protein sequence ID" value="MDC0670644.1"/>
    <property type="molecule type" value="Genomic_DNA"/>
</dbReference>
<dbReference type="InterPro" id="IPR012348">
    <property type="entry name" value="RNR-like"/>
</dbReference>
<name>A0ABT5B926_9BACT</name>
<feature type="signal peptide" evidence="1">
    <location>
        <begin position="1"/>
        <end position="28"/>
    </location>
</feature>
<evidence type="ECO:0000313" key="3">
    <source>
        <dbReference type="Proteomes" id="UP001217838"/>
    </source>
</evidence>
<feature type="chain" id="PRO_5047372967" description="Lipoprotein" evidence="1">
    <location>
        <begin position="29"/>
        <end position="329"/>
    </location>
</feature>
<protein>
    <recommendedName>
        <fullName evidence="4">Lipoprotein</fullName>
    </recommendedName>
</protein>
<gene>
    <name evidence="2" type="ORF">POL58_23005</name>
</gene>
<accession>A0ABT5B926</accession>
<proteinExistence type="predicted"/>
<dbReference type="InterPro" id="IPR009078">
    <property type="entry name" value="Ferritin-like_SF"/>
</dbReference>
<keyword evidence="3" id="KW-1185">Reference proteome</keyword>
<dbReference type="SUPFAM" id="SSF47240">
    <property type="entry name" value="Ferritin-like"/>
    <property type="match status" value="1"/>
</dbReference>
<comment type="caution">
    <text evidence="2">The sequence shown here is derived from an EMBL/GenBank/DDBJ whole genome shotgun (WGS) entry which is preliminary data.</text>
</comment>
<evidence type="ECO:0000256" key="1">
    <source>
        <dbReference type="SAM" id="SignalP"/>
    </source>
</evidence>
<dbReference type="RefSeq" id="WP_272000465.1">
    <property type="nucleotide sequence ID" value="NZ_JAQNDN010000013.1"/>
</dbReference>